<dbReference type="Proteomes" id="UP001148786">
    <property type="component" value="Unassembled WGS sequence"/>
</dbReference>
<feature type="transmembrane region" description="Helical" evidence="1">
    <location>
        <begin position="120"/>
        <end position="141"/>
    </location>
</feature>
<keyword evidence="1" id="KW-0812">Transmembrane</keyword>
<dbReference type="OrthoDB" id="10338955at2759"/>
<protein>
    <submittedName>
        <fullName evidence="2">Uncharacterized protein</fullName>
    </submittedName>
</protein>
<feature type="transmembrane region" description="Helical" evidence="1">
    <location>
        <begin position="25"/>
        <end position="55"/>
    </location>
</feature>
<organism evidence="2 3">
    <name type="scientific">Agrocybe chaxingu</name>
    <dbReference type="NCBI Taxonomy" id="84603"/>
    <lineage>
        <taxon>Eukaryota</taxon>
        <taxon>Fungi</taxon>
        <taxon>Dikarya</taxon>
        <taxon>Basidiomycota</taxon>
        <taxon>Agaricomycotina</taxon>
        <taxon>Agaricomycetes</taxon>
        <taxon>Agaricomycetidae</taxon>
        <taxon>Agaricales</taxon>
        <taxon>Agaricineae</taxon>
        <taxon>Strophariaceae</taxon>
        <taxon>Agrocybe</taxon>
    </lineage>
</organism>
<evidence type="ECO:0000313" key="2">
    <source>
        <dbReference type="EMBL" id="KAJ3516492.1"/>
    </source>
</evidence>
<dbReference type="EMBL" id="JANKHO010000053">
    <property type="protein sequence ID" value="KAJ3516492.1"/>
    <property type="molecule type" value="Genomic_DNA"/>
</dbReference>
<accession>A0A9W8N0Q9</accession>
<keyword evidence="1" id="KW-1133">Transmembrane helix</keyword>
<gene>
    <name evidence="2" type="ORF">NLJ89_g1094</name>
</gene>
<evidence type="ECO:0000313" key="3">
    <source>
        <dbReference type="Proteomes" id="UP001148786"/>
    </source>
</evidence>
<sequence length="174" mass="19189">MLVLSAIGYIQDRRNSSSKELNQTGALVCFVASPLTIIYLSFIILSACIPSSAFYQHLAHMRRSTSACINFACAAILTPLWAVTVHGNARRIASVEEAYYCETSICFNAGVKPSISHQHLTLTVIASITTALVASFVAMLADCAWKARRRERELELVSYSDERMPSTRSHSDKL</sequence>
<keyword evidence="1" id="KW-0472">Membrane</keyword>
<feature type="transmembrane region" description="Helical" evidence="1">
    <location>
        <begin position="67"/>
        <end position="84"/>
    </location>
</feature>
<name>A0A9W8N0Q9_9AGAR</name>
<proteinExistence type="predicted"/>
<evidence type="ECO:0000256" key="1">
    <source>
        <dbReference type="SAM" id="Phobius"/>
    </source>
</evidence>
<reference evidence="2" key="1">
    <citation type="submission" date="2022-07" db="EMBL/GenBank/DDBJ databases">
        <title>Genome Sequence of Agrocybe chaxingu.</title>
        <authorList>
            <person name="Buettner E."/>
        </authorList>
    </citation>
    <scope>NUCLEOTIDE SEQUENCE</scope>
    <source>
        <strain evidence="2">MP-N11</strain>
    </source>
</reference>
<comment type="caution">
    <text evidence="2">The sequence shown here is derived from an EMBL/GenBank/DDBJ whole genome shotgun (WGS) entry which is preliminary data.</text>
</comment>
<keyword evidence="3" id="KW-1185">Reference proteome</keyword>
<dbReference type="AlphaFoldDB" id="A0A9W8N0Q9"/>